<dbReference type="Gene3D" id="3.30.1360.20">
    <property type="entry name" value="Transcriptional coactivator/pterin dehydratase"/>
    <property type="match status" value="1"/>
</dbReference>
<gene>
    <name evidence="5" type="ORF">DL1_09265</name>
</gene>
<comment type="catalytic activity">
    <reaction evidence="1 4">
        <text>(4aS,6R)-4a-hydroxy-L-erythro-5,6,7,8-tetrahydrobiopterin = (6R)-L-erythro-6,7-dihydrobiopterin + H2O</text>
        <dbReference type="Rhea" id="RHEA:11920"/>
        <dbReference type="ChEBI" id="CHEBI:15377"/>
        <dbReference type="ChEBI" id="CHEBI:15642"/>
        <dbReference type="ChEBI" id="CHEBI:43120"/>
        <dbReference type="EC" id="4.2.1.96"/>
    </reaction>
</comment>
<dbReference type="OrthoDB" id="9794987at2"/>
<sequence length="129" mass="14347">MTSKLDPEERKALLLALEDTGWRATDEGDAMIKRLLFRDFSDAWGFMAEVALLAEKMDHHPDWRNVYKTLEITLTTHDCSGLSVLDIELARAIDGLAEGRGEVDRDIGRPLMRLADSAANSEDGAEDDA</sequence>
<dbReference type="InterPro" id="IPR036428">
    <property type="entry name" value="PCD_sf"/>
</dbReference>
<dbReference type="EMBL" id="JHEH01000026">
    <property type="protein sequence ID" value="KEP68671.1"/>
    <property type="molecule type" value="Genomic_DNA"/>
</dbReference>
<dbReference type="InterPro" id="IPR001533">
    <property type="entry name" value="Pterin_deHydtase"/>
</dbReference>
<dbReference type="GO" id="GO:0006729">
    <property type="term" value="P:tetrahydrobiopterin biosynthetic process"/>
    <property type="evidence" value="ECO:0007669"/>
    <property type="project" value="InterPro"/>
</dbReference>
<evidence type="ECO:0000313" key="5">
    <source>
        <dbReference type="EMBL" id="KEP68671.1"/>
    </source>
</evidence>
<dbReference type="eggNOG" id="COG2154">
    <property type="taxonomic scope" value="Bacteria"/>
</dbReference>
<comment type="similarity">
    <text evidence="2 4">Belongs to the pterin-4-alpha-carbinolamine dehydratase family.</text>
</comment>
<dbReference type="HAMAP" id="MF_00434">
    <property type="entry name" value="Pterin_4_alpha"/>
    <property type="match status" value="1"/>
</dbReference>
<accession>A0A074TA44</accession>
<keyword evidence="3 4" id="KW-0456">Lyase</keyword>
<dbReference type="PANTHER" id="PTHR12599">
    <property type="entry name" value="PTERIN-4-ALPHA-CARBINOLAMINE DEHYDRATASE"/>
    <property type="match status" value="1"/>
</dbReference>
<protein>
    <recommendedName>
        <fullName evidence="4">Putative pterin-4-alpha-carbinolamine dehydratase</fullName>
        <shortName evidence="4">PHS</shortName>
        <ecNumber evidence="4">4.2.1.96</ecNumber>
    </recommendedName>
    <alternativeName>
        <fullName evidence="4">4-alpha-hydroxy-tetrahydropterin dehydratase</fullName>
    </alternativeName>
    <alternativeName>
        <fullName evidence="4">Pterin carbinolamine dehydratase</fullName>
        <shortName evidence="4">PCD</shortName>
    </alternativeName>
</protein>
<dbReference type="CDD" id="cd00914">
    <property type="entry name" value="PCD_DCoH_subfamily_b"/>
    <property type="match status" value="1"/>
</dbReference>
<dbReference type="SUPFAM" id="SSF55248">
    <property type="entry name" value="PCD-like"/>
    <property type="match status" value="1"/>
</dbReference>
<organism evidence="5 6">
    <name type="scientific">Thioclava dalianensis</name>
    <dbReference type="NCBI Taxonomy" id="1185766"/>
    <lineage>
        <taxon>Bacteria</taxon>
        <taxon>Pseudomonadati</taxon>
        <taxon>Pseudomonadota</taxon>
        <taxon>Alphaproteobacteria</taxon>
        <taxon>Rhodobacterales</taxon>
        <taxon>Paracoccaceae</taxon>
        <taxon>Thioclava</taxon>
    </lineage>
</organism>
<dbReference type="PANTHER" id="PTHR12599:SF0">
    <property type="entry name" value="PTERIN-4-ALPHA-CARBINOLAMINE DEHYDRATASE"/>
    <property type="match status" value="1"/>
</dbReference>
<evidence type="ECO:0000256" key="4">
    <source>
        <dbReference type="HAMAP-Rule" id="MF_00434"/>
    </source>
</evidence>
<evidence type="ECO:0000256" key="2">
    <source>
        <dbReference type="ARBA" id="ARBA00006472"/>
    </source>
</evidence>
<dbReference type="Pfam" id="PF01329">
    <property type="entry name" value="Pterin_4a"/>
    <property type="match status" value="1"/>
</dbReference>
<dbReference type="RefSeq" id="WP_074854783.1">
    <property type="nucleotide sequence ID" value="NZ_FOVB01000001.1"/>
</dbReference>
<dbReference type="STRING" id="1185766.SAMN05216224_1011070"/>
<dbReference type="EC" id="4.2.1.96" evidence="4"/>
<dbReference type="NCBIfam" id="NF002018">
    <property type="entry name" value="PRK00823.1-3"/>
    <property type="match status" value="1"/>
</dbReference>
<evidence type="ECO:0000256" key="1">
    <source>
        <dbReference type="ARBA" id="ARBA00001554"/>
    </source>
</evidence>
<keyword evidence="6" id="KW-1185">Reference proteome</keyword>
<reference evidence="5 6" key="1">
    <citation type="submission" date="2014-03" db="EMBL/GenBank/DDBJ databases">
        <title>The draft genome sequence of Thioclava dalianensis DLFJ1-1.</title>
        <authorList>
            <person name="Lai Q."/>
            <person name="Shao Z."/>
        </authorList>
    </citation>
    <scope>NUCLEOTIDE SEQUENCE [LARGE SCALE GENOMIC DNA]</scope>
    <source>
        <strain evidence="5 6">DLFJ1-1</strain>
    </source>
</reference>
<dbReference type="GO" id="GO:0008124">
    <property type="term" value="F:4-alpha-hydroxytetrahydrobiopterin dehydratase activity"/>
    <property type="evidence" value="ECO:0007669"/>
    <property type="project" value="UniProtKB-UniRule"/>
</dbReference>
<evidence type="ECO:0000256" key="3">
    <source>
        <dbReference type="ARBA" id="ARBA00023239"/>
    </source>
</evidence>
<proteinExistence type="inferred from homology"/>
<dbReference type="AlphaFoldDB" id="A0A074TA44"/>
<evidence type="ECO:0000313" key="6">
    <source>
        <dbReference type="Proteomes" id="UP000027725"/>
    </source>
</evidence>
<comment type="caution">
    <text evidence="5">The sequence shown here is derived from an EMBL/GenBank/DDBJ whole genome shotgun (WGS) entry which is preliminary data.</text>
</comment>
<dbReference type="Proteomes" id="UP000027725">
    <property type="component" value="Unassembled WGS sequence"/>
</dbReference>
<name>A0A074TA44_9RHOB</name>